<feature type="region of interest" description="Disordered" evidence="1">
    <location>
        <begin position="308"/>
        <end position="329"/>
    </location>
</feature>
<evidence type="ECO:0000256" key="1">
    <source>
        <dbReference type="SAM" id="MobiDB-lite"/>
    </source>
</evidence>
<dbReference type="EMBL" id="LN483166">
    <property type="protein sequence ID" value="CED84577.1"/>
    <property type="molecule type" value="Genomic_DNA"/>
</dbReference>
<protein>
    <submittedName>
        <fullName evidence="2">Uncharacterized protein</fullName>
    </submittedName>
</protein>
<feature type="compositionally biased region" description="Basic and acidic residues" evidence="1">
    <location>
        <begin position="136"/>
        <end position="149"/>
    </location>
</feature>
<organism evidence="2">
    <name type="scientific">Phaffia rhodozyma</name>
    <name type="common">Yeast</name>
    <name type="synonym">Xanthophyllomyces dendrorhous</name>
    <dbReference type="NCBI Taxonomy" id="264483"/>
    <lineage>
        <taxon>Eukaryota</taxon>
        <taxon>Fungi</taxon>
        <taxon>Dikarya</taxon>
        <taxon>Basidiomycota</taxon>
        <taxon>Agaricomycotina</taxon>
        <taxon>Tremellomycetes</taxon>
        <taxon>Cystofilobasidiales</taxon>
        <taxon>Mrakiaceae</taxon>
        <taxon>Phaffia</taxon>
    </lineage>
</organism>
<proteinExistence type="predicted"/>
<feature type="region of interest" description="Disordered" evidence="1">
    <location>
        <begin position="191"/>
        <end position="216"/>
    </location>
</feature>
<sequence length="373" mass="42070">MGYFSSFVKGHPSVETIGSSIDHPDHDRKSKRMSIRSIKHTPRLSVMNELNPQFNTIGRPSDLFIKGSEVSIALANPSCNPTAVDSRLLSTEPPEKGLISKIKFGLGSRPVAMYSQTMPSIYQRKSHTSVYQPSESIRRASHRELDRDQKEDVDTMASRLNQLAMANSNSLLGDEDYRLLRQILFDECASRQSSSLSNSSNRTTEPARGSVQSVRGMPLDWKPAPISYHERALSLSSRYTRYSSRPSFSAQYSSMGLPKVSSSEAGSPEEILSMIRSAESESSHMVEMFDQMERKVLTEAVENGWIVDQNSKNQTESTSVAGSKLESNPLVSNTSDRMIQIKLSDIRERRRDVQYRYDLRLDLFRKKLRAYVP</sequence>
<dbReference type="AlphaFoldDB" id="A0A0F7SQT0"/>
<reference evidence="2" key="1">
    <citation type="submission" date="2014-08" db="EMBL/GenBank/DDBJ databases">
        <authorList>
            <person name="Sharma Rahul"/>
            <person name="Thines Marco"/>
        </authorList>
    </citation>
    <scope>NUCLEOTIDE SEQUENCE</scope>
</reference>
<accession>A0A0F7SQT0</accession>
<feature type="compositionally biased region" description="Low complexity" evidence="1">
    <location>
        <begin position="191"/>
        <end position="202"/>
    </location>
</feature>
<feature type="region of interest" description="Disordered" evidence="1">
    <location>
        <begin position="124"/>
        <end position="149"/>
    </location>
</feature>
<name>A0A0F7SQT0_PHARH</name>
<evidence type="ECO:0000313" key="2">
    <source>
        <dbReference type="EMBL" id="CED84577.1"/>
    </source>
</evidence>